<keyword evidence="1" id="KW-0539">Nucleus</keyword>
<feature type="region of interest" description="Disordered" evidence="2">
    <location>
        <begin position="294"/>
        <end position="333"/>
    </location>
</feature>
<dbReference type="SUPFAM" id="SSF57701">
    <property type="entry name" value="Zn2/Cys6 DNA-binding domain"/>
    <property type="match status" value="1"/>
</dbReference>
<protein>
    <recommendedName>
        <fullName evidence="5">Zn(2)-C6 fungal-type domain-containing protein</fullName>
    </recommendedName>
</protein>
<feature type="compositionally biased region" description="Low complexity" evidence="2">
    <location>
        <begin position="294"/>
        <end position="304"/>
    </location>
</feature>
<dbReference type="Proteomes" id="UP001320420">
    <property type="component" value="Unassembled WGS sequence"/>
</dbReference>
<sequence>MMSIMEGTDDVDLGPLGLSGEKKRNKLGYHRSSMACVENLVKVNCRKRKIRCLQDKNDVQGRCVTCIRLRKECFYEPVDHAPSGDPNQVGSTTAFPMGQSMSSPSMTPGHPSSRSQSAQHQAQLATVQSMGQLSVRDEGGSDYTTSQNMPSSAPGYWASSESAAVTPSFSAYASSHHHHHHQPEWPPAAAAGGSGAGEAVVSRSSEDAWSTTTTYSQATTTARSLSYSGGGGEHAHAGYLPSSRSPYERRASASVVASSDMYHPPGTAAAALSAGAMPSSTTYAAWQQPQPQYQYAKSSGSEEYGSGGGWYDETGGSGQPGAHGGANLYYGGR</sequence>
<accession>A0AAN9YPD9</accession>
<comment type="caution">
    <text evidence="3">The sequence shown here is derived from an EMBL/GenBank/DDBJ whole genome shotgun (WGS) entry which is preliminary data.</text>
</comment>
<gene>
    <name evidence="3" type="ORF">SLS62_006057</name>
</gene>
<dbReference type="AlphaFoldDB" id="A0AAN9YPD9"/>
<organism evidence="3 4">
    <name type="scientific">Diatrype stigma</name>
    <dbReference type="NCBI Taxonomy" id="117547"/>
    <lineage>
        <taxon>Eukaryota</taxon>
        <taxon>Fungi</taxon>
        <taxon>Dikarya</taxon>
        <taxon>Ascomycota</taxon>
        <taxon>Pezizomycotina</taxon>
        <taxon>Sordariomycetes</taxon>
        <taxon>Xylariomycetidae</taxon>
        <taxon>Xylariales</taxon>
        <taxon>Diatrypaceae</taxon>
        <taxon>Diatrype</taxon>
    </lineage>
</organism>
<dbReference type="InterPro" id="IPR001138">
    <property type="entry name" value="Zn2Cys6_DnaBD"/>
</dbReference>
<reference evidence="3 4" key="1">
    <citation type="submission" date="2024-02" db="EMBL/GenBank/DDBJ databases">
        <title>De novo assembly and annotation of 12 fungi associated with fruit tree decline syndrome in Ontario, Canada.</title>
        <authorList>
            <person name="Sulman M."/>
            <person name="Ellouze W."/>
            <person name="Ilyukhin E."/>
        </authorList>
    </citation>
    <scope>NUCLEOTIDE SEQUENCE [LARGE SCALE GENOMIC DNA]</scope>
    <source>
        <strain evidence="3 4">M11/M66-122</strain>
    </source>
</reference>
<proteinExistence type="predicted"/>
<feature type="region of interest" description="Disordered" evidence="2">
    <location>
        <begin position="81"/>
        <end position="158"/>
    </location>
</feature>
<keyword evidence="4" id="KW-1185">Reference proteome</keyword>
<dbReference type="InterPro" id="IPR036864">
    <property type="entry name" value="Zn2-C6_fun-type_DNA-bd_sf"/>
</dbReference>
<feature type="region of interest" description="Disordered" evidence="2">
    <location>
        <begin position="171"/>
        <end position="247"/>
    </location>
</feature>
<dbReference type="Gene3D" id="4.10.240.10">
    <property type="entry name" value="Zn(2)-C6 fungal-type DNA-binding domain"/>
    <property type="match status" value="1"/>
</dbReference>
<dbReference type="CDD" id="cd00067">
    <property type="entry name" value="GAL4"/>
    <property type="match status" value="1"/>
</dbReference>
<feature type="compositionally biased region" description="Gly residues" evidence="2">
    <location>
        <begin position="305"/>
        <end position="324"/>
    </location>
</feature>
<evidence type="ECO:0008006" key="5">
    <source>
        <dbReference type="Google" id="ProtNLM"/>
    </source>
</evidence>
<dbReference type="EMBL" id="JAKJXP020000042">
    <property type="protein sequence ID" value="KAK7752091.1"/>
    <property type="molecule type" value="Genomic_DNA"/>
</dbReference>
<name>A0AAN9YPD9_9PEZI</name>
<evidence type="ECO:0000256" key="1">
    <source>
        <dbReference type="ARBA" id="ARBA00023242"/>
    </source>
</evidence>
<evidence type="ECO:0000313" key="4">
    <source>
        <dbReference type="Proteomes" id="UP001320420"/>
    </source>
</evidence>
<feature type="compositionally biased region" description="Polar residues" evidence="2">
    <location>
        <begin position="142"/>
        <end position="151"/>
    </location>
</feature>
<feature type="compositionally biased region" description="Low complexity" evidence="2">
    <location>
        <begin position="112"/>
        <end position="125"/>
    </location>
</feature>
<feature type="compositionally biased region" description="Polar residues" evidence="2">
    <location>
        <begin position="85"/>
        <end position="106"/>
    </location>
</feature>
<feature type="compositionally biased region" description="Low complexity" evidence="2">
    <location>
        <begin position="187"/>
        <end position="224"/>
    </location>
</feature>
<dbReference type="GO" id="GO:0000981">
    <property type="term" value="F:DNA-binding transcription factor activity, RNA polymerase II-specific"/>
    <property type="evidence" value="ECO:0007669"/>
    <property type="project" value="InterPro"/>
</dbReference>
<dbReference type="GO" id="GO:0008270">
    <property type="term" value="F:zinc ion binding"/>
    <property type="evidence" value="ECO:0007669"/>
    <property type="project" value="InterPro"/>
</dbReference>
<evidence type="ECO:0000256" key="2">
    <source>
        <dbReference type="SAM" id="MobiDB-lite"/>
    </source>
</evidence>
<evidence type="ECO:0000313" key="3">
    <source>
        <dbReference type="EMBL" id="KAK7752091.1"/>
    </source>
</evidence>